<evidence type="ECO:0000313" key="4">
    <source>
        <dbReference type="EMBL" id="MBB5835462.1"/>
    </source>
</evidence>
<evidence type="ECO:0000313" key="5">
    <source>
        <dbReference type="Proteomes" id="UP000549971"/>
    </source>
</evidence>
<name>A0A7W9J4G1_9ACTN</name>
<keyword evidence="2" id="KW-1133">Transmembrane helix</keyword>
<keyword evidence="5" id="KW-1185">Reference proteome</keyword>
<organism evidence="4 5">
    <name type="scientific">Kribbella italica</name>
    <dbReference type="NCBI Taxonomy" id="1540520"/>
    <lineage>
        <taxon>Bacteria</taxon>
        <taxon>Bacillati</taxon>
        <taxon>Actinomycetota</taxon>
        <taxon>Actinomycetes</taxon>
        <taxon>Propionibacteriales</taxon>
        <taxon>Kribbellaceae</taxon>
        <taxon>Kribbella</taxon>
    </lineage>
</organism>
<proteinExistence type="inferred from homology"/>
<dbReference type="Pfam" id="PF02705">
    <property type="entry name" value="K_trans"/>
    <property type="match status" value="2"/>
</dbReference>
<reference evidence="4 5" key="1">
    <citation type="submission" date="2020-08" db="EMBL/GenBank/DDBJ databases">
        <title>Sequencing the genomes of 1000 actinobacteria strains.</title>
        <authorList>
            <person name="Klenk H.-P."/>
        </authorList>
    </citation>
    <scope>NUCLEOTIDE SEQUENCE [LARGE SCALE GENOMIC DNA]</scope>
    <source>
        <strain evidence="4 5">DSM 28967</strain>
    </source>
</reference>
<evidence type="ECO:0000259" key="3">
    <source>
        <dbReference type="Pfam" id="PF02705"/>
    </source>
</evidence>
<protein>
    <submittedName>
        <fullName evidence="4">K+ transporter</fullName>
    </submittedName>
</protein>
<sequence length="156" mass="16775">MSADPVDGRVQSRTLLTIGALGVVFGDIGTSPIYTIQTVFNPGDPHPVPVSADSVFGIVSLIFWAVTIIVTIKYVLLILRADNHGEGGILTLITLIRSHGTNGSRRTKVLLAGLGIFDAFSVARQAVQLGYLPRLRILHASSRTIGQIYVPWITGR</sequence>
<keyword evidence="2" id="KW-0472">Membrane</keyword>
<dbReference type="Proteomes" id="UP000549971">
    <property type="component" value="Unassembled WGS sequence"/>
</dbReference>
<dbReference type="GO" id="GO:0015079">
    <property type="term" value="F:potassium ion transmembrane transporter activity"/>
    <property type="evidence" value="ECO:0007669"/>
    <property type="project" value="InterPro"/>
</dbReference>
<comment type="caution">
    <text evidence="4">The sequence shown here is derived from an EMBL/GenBank/DDBJ whole genome shotgun (WGS) entry which is preliminary data.</text>
</comment>
<feature type="domain" description="K+ potassium transporter integral membrane" evidence="3">
    <location>
        <begin position="17"/>
        <end position="113"/>
    </location>
</feature>
<dbReference type="GO" id="GO:0016020">
    <property type="term" value="C:membrane"/>
    <property type="evidence" value="ECO:0007669"/>
    <property type="project" value="InterPro"/>
</dbReference>
<accession>A0A7W9J4G1</accession>
<dbReference type="AlphaFoldDB" id="A0A7W9J4G1"/>
<dbReference type="PANTHER" id="PTHR30540">
    <property type="entry name" value="OSMOTIC STRESS POTASSIUM TRANSPORTER"/>
    <property type="match status" value="1"/>
</dbReference>
<comment type="similarity">
    <text evidence="1">Belongs to the HAK/KUP transporter (TC 2.A.72) family.</text>
</comment>
<evidence type="ECO:0000256" key="2">
    <source>
        <dbReference type="SAM" id="Phobius"/>
    </source>
</evidence>
<dbReference type="EMBL" id="JACHMY010000001">
    <property type="protein sequence ID" value="MBB5835462.1"/>
    <property type="molecule type" value="Genomic_DNA"/>
</dbReference>
<feature type="transmembrane region" description="Helical" evidence="2">
    <location>
        <begin position="15"/>
        <end position="34"/>
    </location>
</feature>
<dbReference type="InterPro" id="IPR053951">
    <property type="entry name" value="K_trans_N"/>
</dbReference>
<keyword evidence="2" id="KW-0812">Transmembrane</keyword>
<gene>
    <name evidence="4" type="ORF">HDA39_002196</name>
</gene>
<evidence type="ECO:0000256" key="1">
    <source>
        <dbReference type="ARBA" id="ARBA00007019"/>
    </source>
</evidence>
<feature type="transmembrane region" description="Helical" evidence="2">
    <location>
        <begin position="54"/>
        <end position="76"/>
    </location>
</feature>
<dbReference type="PANTHER" id="PTHR30540:SF79">
    <property type="entry name" value="LOW AFFINITY POTASSIUM TRANSPORT SYSTEM PROTEIN KUP"/>
    <property type="match status" value="1"/>
</dbReference>
<feature type="domain" description="K+ potassium transporter integral membrane" evidence="3">
    <location>
        <begin position="118"/>
        <end position="153"/>
    </location>
</feature>
<dbReference type="InterPro" id="IPR003855">
    <property type="entry name" value="K+_transporter"/>
</dbReference>